<evidence type="ECO:0000259" key="2">
    <source>
        <dbReference type="Pfam" id="PF13751"/>
    </source>
</evidence>
<comment type="caution">
    <text evidence="3">The sequence shown here is derived from an EMBL/GenBank/DDBJ whole genome shotgun (WGS) entry which is preliminary data.</text>
</comment>
<feature type="domain" description="Transposase DDE" evidence="2">
    <location>
        <begin position="358"/>
        <end position="475"/>
    </location>
</feature>
<protein>
    <submittedName>
        <fullName evidence="3">IS1182 family transposase</fullName>
    </submittedName>
</protein>
<dbReference type="NCBIfam" id="NF033551">
    <property type="entry name" value="transpos_IS1182"/>
    <property type="match status" value="1"/>
</dbReference>
<dbReference type="AlphaFoldDB" id="A0A832A470"/>
<dbReference type="Pfam" id="PF13751">
    <property type="entry name" value="DDE_Tnp_1_6"/>
    <property type="match status" value="1"/>
</dbReference>
<dbReference type="PANTHER" id="PTHR33408">
    <property type="entry name" value="TRANSPOSASE"/>
    <property type="match status" value="1"/>
</dbReference>
<gene>
    <name evidence="3" type="ORF">ENS06_09905</name>
</gene>
<dbReference type="InterPro" id="IPR047629">
    <property type="entry name" value="IS1182_transpos"/>
</dbReference>
<dbReference type="InterPro" id="IPR025668">
    <property type="entry name" value="Tnp_DDE_dom"/>
</dbReference>
<sequence>MMIPFKSDPSHFRQRQLFPTYLFDLLPKDHPVFVYDEIFQHLDTSSVEEGYSFIGQRAYPPKILIAILIYAYSHGVFSSRKIAQKCREDLAFMYIAHMHKPDFRVLSDFRKRHLDFLHLCFVQSARLAMELGLVRLGHVALDGSKFKANTSKHKAASYGYMEQLEEKLGAEVQALLEEARQCDESEDEELGEASGYEIPKELEDKQKRLKKVQEAKKAIERRESQENPGKPIDAKKQISFADKDARLMGKNGHFDYAYNGQISVDEEHQVIAGQHVSTACNDAHELGEALEQIEATMGQLPEKLSADNGYMSGENLQKLEQAQVDGYVAVGREGKTKSPKWGDKSHFIYDEENDHFLCPGGHRLACCRVNDDGTKLYQAEAKACEQCEDRSRCCRSKLGAPRTIKTDRYEPLRRKMADKMSQPHAQKTYGKRKTIVESVFGHMQNLGFRGFLLRGLQKVKGEFALMCAAHNFSKIVNAILRGIIGPAKGRVTGLPA</sequence>
<dbReference type="PANTHER" id="PTHR33408:SF2">
    <property type="entry name" value="TRANSPOSASE DDE DOMAIN-CONTAINING PROTEIN"/>
    <property type="match status" value="1"/>
</dbReference>
<dbReference type="EMBL" id="DSTK01000031">
    <property type="protein sequence ID" value="HFK97616.1"/>
    <property type="molecule type" value="Genomic_DNA"/>
</dbReference>
<accession>A0A832A470</accession>
<dbReference type="Pfam" id="PF05598">
    <property type="entry name" value="DUF772"/>
    <property type="match status" value="1"/>
</dbReference>
<evidence type="ECO:0000313" key="3">
    <source>
        <dbReference type="EMBL" id="HFK97616.1"/>
    </source>
</evidence>
<evidence type="ECO:0000259" key="1">
    <source>
        <dbReference type="Pfam" id="PF05598"/>
    </source>
</evidence>
<organism evidence="3">
    <name type="scientific">Desulfacinum infernum</name>
    <dbReference type="NCBI Taxonomy" id="35837"/>
    <lineage>
        <taxon>Bacteria</taxon>
        <taxon>Pseudomonadati</taxon>
        <taxon>Thermodesulfobacteriota</taxon>
        <taxon>Syntrophobacteria</taxon>
        <taxon>Syntrophobacterales</taxon>
        <taxon>Syntrophobacteraceae</taxon>
        <taxon>Desulfacinum</taxon>
    </lineage>
</organism>
<name>A0A832A470_9BACT</name>
<reference evidence="3" key="1">
    <citation type="journal article" date="2020" name="mSystems">
        <title>Genome- and Community-Level Interaction Insights into Carbon Utilization and Element Cycling Functions of Hydrothermarchaeota in Hydrothermal Sediment.</title>
        <authorList>
            <person name="Zhou Z."/>
            <person name="Liu Y."/>
            <person name="Xu W."/>
            <person name="Pan J."/>
            <person name="Luo Z.H."/>
            <person name="Li M."/>
        </authorList>
    </citation>
    <scope>NUCLEOTIDE SEQUENCE [LARGE SCALE GENOMIC DNA]</scope>
    <source>
        <strain evidence="3">SpSt-456</strain>
    </source>
</reference>
<proteinExistence type="predicted"/>
<feature type="domain" description="Transposase InsH N-terminal" evidence="1">
    <location>
        <begin position="22"/>
        <end position="112"/>
    </location>
</feature>
<dbReference type="InterPro" id="IPR008490">
    <property type="entry name" value="Transposase_InsH_N"/>
</dbReference>